<proteinExistence type="inferred from homology"/>
<dbReference type="AlphaFoldDB" id="A0A2S1L9F1"/>
<feature type="compositionally biased region" description="Polar residues" evidence="4">
    <location>
        <begin position="251"/>
        <end position="262"/>
    </location>
</feature>
<keyword evidence="3" id="KW-0175">Coiled coil</keyword>
<dbReference type="SUPFAM" id="SSF111384">
    <property type="entry name" value="OmpH-like"/>
    <property type="match status" value="1"/>
</dbReference>
<protein>
    <recommendedName>
        <fullName evidence="7">Outer membrane chaperone Skp</fullName>
    </recommendedName>
</protein>
<feature type="region of interest" description="Disordered" evidence="4">
    <location>
        <begin position="244"/>
        <end position="285"/>
    </location>
</feature>
<dbReference type="OrthoDB" id="9788552at2"/>
<dbReference type="RefSeq" id="WP_108739283.1">
    <property type="nucleotide sequence ID" value="NZ_CP020918.1"/>
</dbReference>
<feature type="compositionally biased region" description="Basic and acidic residues" evidence="4">
    <location>
        <begin position="272"/>
        <end position="285"/>
    </location>
</feature>
<dbReference type="Pfam" id="PF03938">
    <property type="entry name" value="OmpH"/>
    <property type="match status" value="1"/>
</dbReference>
<dbReference type="GO" id="GO:0051082">
    <property type="term" value="F:unfolded protein binding"/>
    <property type="evidence" value="ECO:0007669"/>
    <property type="project" value="InterPro"/>
</dbReference>
<reference evidence="5 6" key="1">
    <citation type="submission" date="2017-04" db="EMBL/GenBank/DDBJ databases">
        <title>Compelte genome sequence of WV33.</title>
        <authorList>
            <person name="Lee P.C."/>
        </authorList>
    </citation>
    <scope>NUCLEOTIDE SEQUENCE [LARGE SCALE GENOMIC DNA]</scope>
    <source>
        <strain evidence="5 6">WV33</strain>
    </source>
</reference>
<evidence type="ECO:0000313" key="5">
    <source>
        <dbReference type="EMBL" id="AWG20318.1"/>
    </source>
</evidence>
<evidence type="ECO:0008006" key="7">
    <source>
        <dbReference type="Google" id="ProtNLM"/>
    </source>
</evidence>
<evidence type="ECO:0000256" key="1">
    <source>
        <dbReference type="ARBA" id="ARBA00009091"/>
    </source>
</evidence>
<feature type="region of interest" description="Disordered" evidence="4">
    <location>
        <begin position="311"/>
        <end position="350"/>
    </location>
</feature>
<evidence type="ECO:0000256" key="4">
    <source>
        <dbReference type="SAM" id="MobiDB-lite"/>
    </source>
</evidence>
<dbReference type="SMART" id="SM00935">
    <property type="entry name" value="OmpH"/>
    <property type="match status" value="1"/>
</dbReference>
<dbReference type="PANTHER" id="PTHR35089">
    <property type="entry name" value="CHAPERONE PROTEIN SKP"/>
    <property type="match status" value="1"/>
</dbReference>
<dbReference type="InterPro" id="IPR005632">
    <property type="entry name" value="Chaperone_Skp"/>
</dbReference>
<accession>A0A2S1L9F1</accession>
<dbReference type="Gene3D" id="3.30.910.20">
    <property type="entry name" value="Skp domain"/>
    <property type="match status" value="1"/>
</dbReference>
<dbReference type="KEGG" id="ffa:FFWV33_01655"/>
<feature type="coiled-coil region" evidence="3">
    <location>
        <begin position="39"/>
        <end position="106"/>
    </location>
</feature>
<organism evidence="5 6">
    <name type="scientific">Flavobacterium faecale</name>
    <dbReference type="NCBI Taxonomy" id="1355330"/>
    <lineage>
        <taxon>Bacteria</taxon>
        <taxon>Pseudomonadati</taxon>
        <taxon>Bacteroidota</taxon>
        <taxon>Flavobacteriia</taxon>
        <taxon>Flavobacteriales</taxon>
        <taxon>Flavobacteriaceae</taxon>
        <taxon>Flavobacterium</taxon>
    </lineage>
</organism>
<evidence type="ECO:0000256" key="3">
    <source>
        <dbReference type="SAM" id="Coils"/>
    </source>
</evidence>
<keyword evidence="2" id="KW-0732">Signal</keyword>
<evidence type="ECO:0000313" key="6">
    <source>
        <dbReference type="Proteomes" id="UP000244527"/>
    </source>
</evidence>
<keyword evidence="6" id="KW-1185">Reference proteome</keyword>
<gene>
    <name evidence="5" type="ORF">FFWV33_01655</name>
</gene>
<sequence length="399" mass="45561">MRKYFLVLAVTLASTYTTSAQTRGTKIGYIDMEYILQNVPNYTEANAQLEIKAQKWKQEIEVKKNDLNKATEALNAEKPLLTKSLIEERETEIKFLEKELLELQQLRFGPNGNLSTQKTDLIKPIQDQVFTAIQDVAEQQKYDFIFDKTSDFTMIFAAKRYDISDLVLRILNRSNKREQLTKKQLEAELAREKKEDAVDVNPNLVDRQNALEARKAEREKLLADRKLAAEQKKKDAEDRRAALIAERNGTAVPSSNATTSNTEDAKAAAQQKADEARQAQEDAKAKVLADRKQLMEDRKRELEEKRAQVLAEREAKKSGTVSASTKIEAAQAKTNKPAETVKAAESTQTLTTEEIRAKALEERKRIIEERKKEIELKREKALQVRDSIKNARELQLNNK</sequence>
<dbReference type="Proteomes" id="UP000244527">
    <property type="component" value="Chromosome"/>
</dbReference>
<dbReference type="GO" id="GO:0050821">
    <property type="term" value="P:protein stabilization"/>
    <property type="evidence" value="ECO:0007669"/>
    <property type="project" value="TreeGrafter"/>
</dbReference>
<dbReference type="PANTHER" id="PTHR35089:SF1">
    <property type="entry name" value="CHAPERONE PROTEIN SKP"/>
    <property type="match status" value="1"/>
</dbReference>
<dbReference type="EMBL" id="CP020918">
    <property type="protein sequence ID" value="AWG20318.1"/>
    <property type="molecule type" value="Genomic_DNA"/>
</dbReference>
<comment type="similarity">
    <text evidence="1">Belongs to the Skp family.</text>
</comment>
<name>A0A2S1L9F1_9FLAO</name>
<dbReference type="GO" id="GO:0005829">
    <property type="term" value="C:cytosol"/>
    <property type="evidence" value="ECO:0007669"/>
    <property type="project" value="TreeGrafter"/>
</dbReference>
<evidence type="ECO:0000256" key="2">
    <source>
        <dbReference type="ARBA" id="ARBA00022729"/>
    </source>
</evidence>
<dbReference type="InterPro" id="IPR024930">
    <property type="entry name" value="Skp_dom_sf"/>
</dbReference>